<protein>
    <submittedName>
        <fullName evidence="1">Uncharacterized protein</fullName>
    </submittedName>
</protein>
<organism evidence="1 2">
    <name type="scientific">Providencia stuartii ATCC 25827</name>
    <dbReference type="NCBI Taxonomy" id="471874"/>
    <lineage>
        <taxon>Bacteria</taxon>
        <taxon>Pseudomonadati</taxon>
        <taxon>Pseudomonadota</taxon>
        <taxon>Gammaproteobacteria</taxon>
        <taxon>Enterobacterales</taxon>
        <taxon>Morganellaceae</taxon>
        <taxon>Providencia</taxon>
    </lineage>
</organism>
<evidence type="ECO:0000313" key="1">
    <source>
        <dbReference type="EMBL" id="EDU60394.1"/>
    </source>
</evidence>
<name>A0AA86YXJ0_PROST</name>
<gene>
    <name evidence="1" type="ORF">PROSTU_03601</name>
</gene>
<sequence length="50" mass="5619">MIIWCLVSLVVSNGIDCVRRYREGKNNVTLKLTSNALKRATVVALSDYFS</sequence>
<dbReference type="AlphaFoldDB" id="A0AA86YXJ0"/>
<comment type="caution">
    <text evidence="1">The sequence shown here is derived from an EMBL/GenBank/DDBJ whole genome shotgun (WGS) entry which is preliminary data.</text>
</comment>
<proteinExistence type="predicted"/>
<reference evidence="2" key="1">
    <citation type="submission" date="2008-04" db="EMBL/GenBank/DDBJ databases">
        <title>Draft genome sequence of Providencia stuartii (ATCC 25827).</title>
        <authorList>
            <person name="Sudarsanam P."/>
            <person name="Ley R."/>
            <person name="Guruge J."/>
            <person name="Turnbaugh P.J."/>
            <person name="Mahowald M."/>
            <person name="Liep D."/>
            <person name="Gordon J."/>
        </authorList>
    </citation>
    <scope>NUCLEOTIDE SEQUENCE [LARGE SCALE GENOMIC DNA]</scope>
    <source>
        <strain evidence="2">ATCC 25827</strain>
    </source>
</reference>
<dbReference type="Proteomes" id="UP000004506">
    <property type="component" value="Unassembled WGS sequence"/>
</dbReference>
<reference evidence="1 2" key="3">
    <citation type="submission" date="2008-05" db="EMBL/GenBank/DDBJ databases">
        <authorList>
            <person name="Fulton L."/>
            <person name="Clifton S."/>
            <person name="Fulton B."/>
            <person name="Xu J."/>
            <person name="Minx P."/>
            <person name="Pepin K.H."/>
            <person name="Johnson M."/>
            <person name="Thiruvilangam P."/>
            <person name="Bhonagiri V."/>
            <person name="Nash W.E."/>
            <person name="Mardis E.R."/>
            <person name="Wilson R.K."/>
        </authorList>
    </citation>
    <scope>NUCLEOTIDE SEQUENCE [LARGE SCALE GENOMIC DNA]</scope>
    <source>
        <strain evidence="1 2">ATCC 25827</strain>
    </source>
</reference>
<reference evidence="2" key="2">
    <citation type="submission" date="2008-04" db="EMBL/GenBank/DDBJ databases">
        <title>Draft genome sequence of Providencia stuartii(ATCC 25827).</title>
        <authorList>
            <person name="Sudarsanam P."/>
            <person name="Ley R."/>
            <person name="Guruge J."/>
            <person name="Turnbaugh P.J."/>
            <person name="Mahowald M."/>
            <person name="Liep D."/>
            <person name="Gordon J."/>
        </authorList>
    </citation>
    <scope>NUCLEOTIDE SEQUENCE [LARGE SCALE GENOMIC DNA]</scope>
    <source>
        <strain evidence="2">ATCC 25827</strain>
    </source>
</reference>
<dbReference type="EMBL" id="ABJD02000101">
    <property type="protein sequence ID" value="EDU60394.1"/>
    <property type="molecule type" value="Genomic_DNA"/>
</dbReference>
<accession>A0AA86YXJ0</accession>
<evidence type="ECO:0000313" key="2">
    <source>
        <dbReference type="Proteomes" id="UP000004506"/>
    </source>
</evidence>